<feature type="region of interest" description="Disordered" evidence="1">
    <location>
        <begin position="193"/>
        <end position="213"/>
    </location>
</feature>
<dbReference type="EMBL" id="JAUSRA010000001">
    <property type="protein sequence ID" value="MDP9798094.1"/>
    <property type="molecule type" value="Genomic_DNA"/>
</dbReference>
<proteinExistence type="predicted"/>
<evidence type="ECO:0008006" key="4">
    <source>
        <dbReference type="Google" id="ProtNLM"/>
    </source>
</evidence>
<feature type="compositionally biased region" description="Basic and acidic residues" evidence="1">
    <location>
        <begin position="204"/>
        <end position="213"/>
    </location>
</feature>
<evidence type="ECO:0000256" key="1">
    <source>
        <dbReference type="SAM" id="MobiDB-lite"/>
    </source>
</evidence>
<sequence>MTNQPETTTPANTRIPTPLYAVAGAGDLAYQQIRKLPEVVEQLRERVPVAVAELRTRAEELNGRRDEIRTRAAEGLKVAQAQAGSLRERAAGPESDVAKLTEAAKRNAAAAIAVAQAGAQVAQQRAVSTYAALVAHGERVVGTGVVQAADTVNADIEATEAPAEVTATPADVAATSVGVTATSAGVTATPADVAAAPAPRKRVAKNDAEPAAE</sequence>
<organism evidence="2 3">
    <name type="scientific">Catenuloplanes nepalensis</name>
    <dbReference type="NCBI Taxonomy" id="587533"/>
    <lineage>
        <taxon>Bacteria</taxon>
        <taxon>Bacillati</taxon>
        <taxon>Actinomycetota</taxon>
        <taxon>Actinomycetes</taxon>
        <taxon>Micromonosporales</taxon>
        <taxon>Micromonosporaceae</taxon>
        <taxon>Catenuloplanes</taxon>
    </lineage>
</organism>
<reference evidence="2 3" key="1">
    <citation type="submission" date="2023-07" db="EMBL/GenBank/DDBJ databases">
        <title>Sequencing the genomes of 1000 actinobacteria strains.</title>
        <authorList>
            <person name="Klenk H.-P."/>
        </authorList>
    </citation>
    <scope>NUCLEOTIDE SEQUENCE [LARGE SCALE GENOMIC DNA]</scope>
    <source>
        <strain evidence="2 3">DSM 44710</strain>
    </source>
</reference>
<accession>A0ABT9N322</accession>
<protein>
    <recommendedName>
        <fullName evidence="4">Heparin binding hemagglutinin HbhA</fullName>
    </recommendedName>
</protein>
<evidence type="ECO:0000313" key="3">
    <source>
        <dbReference type="Proteomes" id="UP001240984"/>
    </source>
</evidence>
<keyword evidence="3" id="KW-1185">Reference proteome</keyword>
<dbReference type="RefSeq" id="WP_306835768.1">
    <property type="nucleotide sequence ID" value="NZ_JAUSRA010000001.1"/>
</dbReference>
<dbReference type="Proteomes" id="UP001240984">
    <property type="component" value="Unassembled WGS sequence"/>
</dbReference>
<gene>
    <name evidence="2" type="ORF">J2S43_006606</name>
</gene>
<evidence type="ECO:0000313" key="2">
    <source>
        <dbReference type="EMBL" id="MDP9798094.1"/>
    </source>
</evidence>
<comment type="caution">
    <text evidence="2">The sequence shown here is derived from an EMBL/GenBank/DDBJ whole genome shotgun (WGS) entry which is preliminary data.</text>
</comment>
<name>A0ABT9N322_9ACTN</name>